<keyword evidence="4" id="KW-0677">Repeat</keyword>
<dbReference type="GO" id="GO:0008270">
    <property type="term" value="F:zinc ion binding"/>
    <property type="evidence" value="ECO:0007669"/>
    <property type="project" value="UniProtKB-KW"/>
</dbReference>
<evidence type="ECO:0000256" key="5">
    <source>
        <dbReference type="ARBA" id="ARBA00022771"/>
    </source>
</evidence>
<dbReference type="InterPro" id="IPR001680">
    <property type="entry name" value="WD40_rpt"/>
</dbReference>
<feature type="compositionally biased region" description="Basic and acidic residues" evidence="9">
    <location>
        <begin position="591"/>
        <end position="601"/>
    </location>
</feature>
<comment type="similarity">
    <text evidence="1">Belongs to the WD repeat WDR24 family.</text>
</comment>
<evidence type="ECO:0000256" key="1">
    <source>
        <dbReference type="ARBA" id="ARBA00008134"/>
    </source>
</evidence>
<dbReference type="PROSITE" id="PS50294">
    <property type="entry name" value="WD_REPEATS_REGION"/>
    <property type="match status" value="1"/>
</dbReference>
<dbReference type="Gene3D" id="2.130.10.10">
    <property type="entry name" value="YVTN repeat-like/Quinoprotein amine dehydrogenase"/>
    <property type="match status" value="1"/>
</dbReference>
<reference evidence="10" key="1">
    <citation type="journal article" date="2023" name="G3 (Bethesda)">
        <title>Whole genome assembly and annotation of the endangered Caribbean coral Acropora cervicornis.</title>
        <authorList>
            <person name="Selwyn J.D."/>
            <person name="Vollmer S.V."/>
        </authorList>
    </citation>
    <scope>NUCLEOTIDE SEQUENCE</scope>
    <source>
        <strain evidence="10">K2</strain>
    </source>
</reference>
<evidence type="ECO:0000256" key="7">
    <source>
        <dbReference type="ARBA" id="ARBA00040269"/>
    </source>
</evidence>
<dbReference type="GO" id="GO:1904263">
    <property type="term" value="P:positive regulation of TORC1 signaling"/>
    <property type="evidence" value="ECO:0007669"/>
    <property type="project" value="TreeGrafter"/>
</dbReference>
<dbReference type="GO" id="GO:0005774">
    <property type="term" value="C:vacuolar membrane"/>
    <property type="evidence" value="ECO:0007669"/>
    <property type="project" value="TreeGrafter"/>
</dbReference>
<accession>A0AAD9V5N4</accession>
<dbReference type="EMBL" id="JARQWQ010000030">
    <property type="protein sequence ID" value="KAK2562188.1"/>
    <property type="molecule type" value="Genomic_DNA"/>
</dbReference>
<dbReference type="Proteomes" id="UP001249851">
    <property type="component" value="Unassembled WGS sequence"/>
</dbReference>
<keyword evidence="3" id="KW-0479">Metal-binding</keyword>
<keyword evidence="5" id="KW-0863">Zinc-finger</keyword>
<dbReference type="PROSITE" id="PS00678">
    <property type="entry name" value="WD_REPEATS_1"/>
    <property type="match status" value="1"/>
</dbReference>
<gene>
    <name evidence="10" type="ORF">P5673_014962</name>
</gene>
<evidence type="ECO:0000313" key="11">
    <source>
        <dbReference type="Proteomes" id="UP001249851"/>
    </source>
</evidence>
<keyword evidence="2 8" id="KW-0853">WD repeat</keyword>
<dbReference type="PANTHER" id="PTHR46200">
    <property type="entry name" value="GATOR COMPLEX PROTEIN WDR24"/>
    <property type="match status" value="1"/>
</dbReference>
<dbReference type="GO" id="GO:0061700">
    <property type="term" value="C:GATOR2 complex"/>
    <property type="evidence" value="ECO:0007669"/>
    <property type="project" value="TreeGrafter"/>
</dbReference>
<dbReference type="InterPro" id="IPR015943">
    <property type="entry name" value="WD40/YVTN_repeat-like_dom_sf"/>
</dbReference>
<keyword evidence="11" id="KW-1185">Reference proteome</keyword>
<dbReference type="InterPro" id="IPR019775">
    <property type="entry name" value="WD40_repeat_CS"/>
</dbReference>
<organism evidence="10 11">
    <name type="scientific">Acropora cervicornis</name>
    <name type="common">Staghorn coral</name>
    <dbReference type="NCBI Taxonomy" id="6130"/>
    <lineage>
        <taxon>Eukaryota</taxon>
        <taxon>Metazoa</taxon>
        <taxon>Cnidaria</taxon>
        <taxon>Anthozoa</taxon>
        <taxon>Hexacorallia</taxon>
        <taxon>Scleractinia</taxon>
        <taxon>Astrocoeniina</taxon>
        <taxon>Acroporidae</taxon>
        <taxon>Acropora</taxon>
    </lineage>
</organism>
<dbReference type="AlphaFoldDB" id="A0AAD9V5N4"/>
<dbReference type="InterPro" id="IPR036322">
    <property type="entry name" value="WD40_repeat_dom_sf"/>
</dbReference>
<dbReference type="GO" id="GO:0005829">
    <property type="term" value="C:cytosol"/>
    <property type="evidence" value="ECO:0007669"/>
    <property type="project" value="TreeGrafter"/>
</dbReference>
<evidence type="ECO:0000256" key="9">
    <source>
        <dbReference type="SAM" id="MobiDB-lite"/>
    </source>
</evidence>
<dbReference type="InterPro" id="IPR037590">
    <property type="entry name" value="WDR24"/>
</dbReference>
<sequence length="816" mass="90385">MSLWELVEKPSARELQEMAKIQEKGVGVGSLSFSTMFVNVDGALSSLSTSKDGSQVVVAGRNVFKVIGVEESGFVEKTNLRVGRINLNFCITDVQWHPVDDHILATAAGNGAVILWNLNKITKQKQGALNYVQASSQIIILLSTARVNQVWQDGDLRKQNVALTFYGRSDIIRDVQFNPFDGQTFAAACENGNIELWDSRQPSSPIIQFMGHNGPTFAVDWHPEEKNWVASAGRDTMVKIWDVHAKTSLVNTIQTISPVGRIKWRPQRKFQIASCSLIVDFDIHVWDIRRPYLPYASFSEHKDAVTGILWRQSLRSKDPYVFFSCAKDSRLYQHVFSDAQHPADHAPRVGLSVSVNGDISVALSDQLPKGFTTQSIIHTRPRSGHNPLLLQNKFQDMADSVREVKSTLAVHSSGKSTKEDWFGILAQSYQLSGHSFTDLCEYNCNVASKLLMHEHAQTWSVLKTLYSSMGGTGTTSTSYAMSTVNPAIHASATGNAEPAAIGVSLQSNLQGTMTLKSLSETGMAQNTVAEIQDVNDDLSSSNSEGGNPKFMNFSSRDFPFNEDQDEVPFFYDDSIALGDAPRDWTLPSEAFEPRAALDDRQTIPSLDQEAERPDSPTSNVESESLSAINVKSLIDSSIVELQETYSSSNKSLSLPEWDFTSLVVEVLQHLADTGDVQMCVSALIVLGEKIRSRIDEQTQEHWIISYIDLLGRLQLWSVATQIIQLSSLPAISSLNQASTTVHTMCERCSKPLTKSGWYCERCRSVVAPCSLCHLMVKGPYVWCQGCGHGGHLIHMKEWFSNHIWCPAGCGHMCEYT</sequence>
<dbReference type="SUPFAM" id="SSF50978">
    <property type="entry name" value="WD40 repeat-like"/>
    <property type="match status" value="1"/>
</dbReference>
<evidence type="ECO:0000256" key="6">
    <source>
        <dbReference type="ARBA" id="ARBA00022833"/>
    </source>
</evidence>
<comment type="caution">
    <text evidence="10">The sequence shown here is derived from an EMBL/GenBank/DDBJ whole genome shotgun (WGS) entry which is preliminary data.</text>
</comment>
<evidence type="ECO:0000256" key="8">
    <source>
        <dbReference type="PROSITE-ProRule" id="PRU00221"/>
    </source>
</evidence>
<evidence type="ECO:0000256" key="2">
    <source>
        <dbReference type="ARBA" id="ARBA00022574"/>
    </source>
</evidence>
<feature type="repeat" description="WD" evidence="8">
    <location>
        <begin position="209"/>
        <end position="251"/>
    </location>
</feature>
<protein>
    <recommendedName>
        <fullName evidence="7">GATOR2 complex protein WDR24</fullName>
    </recommendedName>
</protein>
<name>A0AAD9V5N4_ACRCE</name>
<dbReference type="SMART" id="SM00320">
    <property type="entry name" value="WD40"/>
    <property type="match status" value="5"/>
</dbReference>
<dbReference type="CDD" id="cd16693">
    <property type="entry name" value="mRING-H2-C3H3C2_WDR24"/>
    <property type="match status" value="1"/>
</dbReference>
<feature type="repeat" description="WD" evidence="8">
    <location>
        <begin position="165"/>
        <end position="198"/>
    </location>
</feature>
<dbReference type="PANTHER" id="PTHR46200:SF1">
    <property type="entry name" value="GATOR COMPLEX PROTEIN WDR24"/>
    <property type="match status" value="1"/>
</dbReference>
<feature type="region of interest" description="Disordered" evidence="9">
    <location>
        <begin position="587"/>
        <end position="623"/>
    </location>
</feature>
<proteinExistence type="inferred from homology"/>
<dbReference type="Pfam" id="PF00400">
    <property type="entry name" value="WD40"/>
    <property type="match status" value="2"/>
</dbReference>
<dbReference type="PROSITE" id="PS50082">
    <property type="entry name" value="WD_REPEATS_2"/>
    <property type="match status" value="2"/>
</dbReference>
<dbReference type="GO" id="GO:0016239">
    <property type="term" value="P:positive regulation of macroautophagy"/>
    <property type="evidence" value="ECO:0007669"/>
    <property type="project" value="TreeGrafter"/>
</dbReference>
<reference evidence="10" key="2">
    <citation type="journal article" date="2023" name="Science">
        <title>Genomic signatures of disease resistance in endangered staghorn corals.</title>
        <authorList>
            <person name="Vollmer S.V."/>
            <person name="Selwyn J.D."/>
            <person name="Despard B.A."/>
            <person name="Roesel C.L."/>
        </authorList>
    </citation>
    <scope>NUCLEOTIDE SEQUENCE</scope>
    <source>
        <strain evidence="10">K2</strain>
    </source>
</reference>
<keyword evidence="6" id="KW-0862">Zinc</keyword>
<evidence type="ECO:0000256" key="4">
    <source>
        <dbReference type="ARBA" id="ARBA00022737"/>
    </source>
</evidence>
<dbReference type="GO" id="GO:0034198">
    <property type="term" value="P:cellular response to amino acid starvation"/>
    <property type="evidence" value="ECO:0007669"/>
    <property type="project" value="TreeGrafter"/>
</dbReference>
<evidence type="ECO:0000256" key="3">
    <source>
        <dbReference type="ARBA" id="ARBA00022723"/>
    </source>
</evidence>
<evidence type="ECO:0000313" key="10">
    <source>
        <dbReference type="EMBL" id="KAK2562188.1"/>
    </source>
</evidence>